<keyword evidence="1" id="KW-0677">Repeat</keyword>
<keyword evidence="5" id="KW-1133">Transmembrane helix</keyword>
<dbReference type="InterPro" id="IPR012677">
    <property type="entry name" value="Nucleotide-bd_a/b_plait_sf"/>
</dbReference>
<dbReference type="InterPro" id="IPR000504">
    <property type="entry name" value="RRM_dom"/>
</dbReference>
<evidence type="ECO:0000259" key="6">
    <source>
        <dbReference type="PROSITE" id="PS50102"/>
    </source>
</evidence>
<feature type="domain" description="RRM" evidence="6">
    <location>
        <begin position="58"/>
        <end position="135"/>
    </location>
</feature>
<feature type="compositionally biased region" description="Polar residues" evidence="4">
    <location>
        <begin position="341"/>
        <end position="352"/>
    </location>
</feature>
<evidence type="ECO:0000256" key="1">
    <source>
        <dbReference type="ARBA" id="ARBA00022737"/>
    </source>
</evidence>
<reference evidence="7" key="1">
    <citation type="submission" date="2015-12" db="EMBL/GenBank/DDBJ databases">
        <title>De novo transcriptome assembly of four potential Pierce s Disease insect vectors from Arizona vineyards.</title>
        <authorList>
            <person name="Tassone E.E."/>
        </authorList>
    </citation>
    <scope>NUCLEOTIDE SEQUENCE</scope>
</reference>
<dbReference type="Gene3D" id="3.30.70.330">
    <property type="match status" value="2"/>
</dbReference>
<name>A0A1B6EEA3_9HEMI</name>
<dbReference type="EMBL" id="GEDC01001030">
    <property type="protein sequence ID" value="JAS36268.1"/>
    <property type="molecule type" value="Transcribed_RNA"/>
</dbReference>
<feature type="non-terminal residue" evidence="7">
    <location>
        <position position="1"/>
    </location>
</feature>
<feature type="domain" description="RRM" evidence="6">
    <location>
        <begin position="150"/>
        <end position="226"/>
    </location>
</feature>
<accession>A0A1B6EEA3</accession>
<gene>
    <name evidence="7" type="ORF">g.5029</name>
</gene>
<protein>
    <recommendedName>
        <fullName evidence="6">RRM domain-containing protein</fullName>
    </recommendedName>
</protein>
<dbReference type="PANTHER" id="PTHR48026">
    <property type="entry name" value="HOMOLOGOUS TO DROSOPHILA SQD (SQUID) PROTEIN"/>
    <property type="match status" value="1"/>
</dbReference>
<evidence type="ECO:0000256" key="2">
    <source>
        <dbReference type="ARBA" id="ARBA00022884"/>
    </source>
</evidence>
<dbReference type="Pfam" id="PF00076">
    <property type="entry name" value="RRM_1"/>
    <property type="match status" value="2"/>
</dbReference>
<dbReference type="PROSITE" id="PS50102">
    <property type="entry name" value="RRM"/>
    <property type="match status" value="2"/>
</dbReference>
<dbReference type="GO" id="GO:0098687">
    <property type="term" value="C:chromosomal region"/>
    <property type="evidence" value="ECO:0007669"/>
    <property type="project" value="UniProtKB-ARBA"/>
</dbReference>
<dbReference type="FunFam" id="3.30.70.330:FF:000040">
    <property type="entry name" value="Heterogeneous nuclear ribonucleoprotein A2/B1"/>
    <property type="match status" value="1"/>
</dbReference>
<feature type="region of interest" description="Disordered" evidence="4">
    <location>
        <begin position="238"/>
        <end position="282"/>
    </location>
</feature>
<dbReference type="GO" id="GO:0003730">
    <property type="term" value="F:mRNA 3'-UTR binding"/>
    <property type="evidence" value="ECO:0007669"/>
    <property type="project" value="TreeGrafter"/>
</dbReference>
<organism evidence="7">
    <name type="scientific">Clastoptera arizonana</name>
    <name type="common">Arizona spittle bug</name>
    <dbReference type="NCBI Taxonomy" id="38151"/>
    <lineage>
        <taxon>Eukaryota</taxon>
        <taxon>Metazoa</taxon>
        <taxon>Ecdysozoa</taxon>
        <taxon>Arthropoda</taxon>
        <taxon>Hexapoda</taxon>
        <taxon>Insecta</taxon>
        <taxon>Pterygota</taxon>
        <taxon>Neoptera</taxon>
        <taxon>Paraneoptera</taxon>
        <taxon>Hemiptera</taxon>
        <taxon>Auchenorrhyncha</taxon>
        <taxon>Cercopoidea</taxon>
        <taxon>Clastopteridae</taxon>
        <taxon>Clastoptera</taxon>
    </lineage>
</organism>
<feature type="region of interest" description="Disordered" evidence="4">
    <location>
        <begin position="331"/>
        <end position="368"/>
    </location>
</feature>
<keyword evidence="2 3" id="KW-0694">RNA-binding</keyword>
<evidence type="ECO:0000256" key="4">
    <source>
        <dbReference type="SAM" id="MobiDB-lite"/>
    </source>
</evidence>
<evidence type="ECO:0000256" key="3">
    <source>
        <dbReference type="PROSITE-ProRule" id="PRU00176"/>
    </source>
</evidence>
<sequence>EKELPRLLNLLELLICFLLLLDIFISYFFTLNNYKMPSDVEDLDTDYDDFGVEPESMRKIFIGGLDYSTTDGMLESYFEQWGEIVDVVVMKNPFTKKSRGFGFITYSHSSMVDEAMANRPHKIGGRVVESKRAVPRDEMARATSNALNVKKLFVGGLKEHEELDLQDYFSQFGQVTSVCIILNRDTGAKRGFAFVEFEDHDSVDKVVLQKEHIILDTNVFVKKALEWDEVKRSERRRGRGSFRGRGSRGDSRRRGRDFGNRERDFGSSRFRDSGRRGRRDFSRDDRDLWDDRRERREYNRDRMDDLWDDRGGRRDFHEDWDLEKDNGFGRSDRFGGGPIRSSFSGGNRSTPYDSFARRNSFRGSGRRY</sequence>
<dbReference type="SUPFAM" id="SSF54928">
    <property type="entry name" value="RNA-binding domain, RBD"/>
    <property type="match status" value="2"/>
</dbReference>
<proteinExistence type="predicted"/>
<keyword evidence="5" id="KW-0472">Membrane</keyword>
<dbReference type="InterPro" id="IPR035979">
    <property type="entry name" value="RBD_domain_sf"/>
</dbReference>
<evidence type="ECO:0000313" key="7">
    <source>
        <dbReference type="EMBL" id="JAS36268.1"/>
    </source>
</evidence>
<keyword evidence="5" id="KW-0812">Transmembrane</keyword>
<dbReference type="PANTHER" id="PTHR48026:SF14">
    <property type="entry name" value="HETEROGENEOUS NUCLEAR RIBONUCLEOPROTEIN A1"/>
    <property type="match status" value="1"/>
</dbReference>
<evidence type="ECO:0000256" key="5">
    <source>
        <dbReference type="SAM" id="Phobius"/>
    </source>
</evidence>
<feature type="compositionally biased region" description="Basic and acidic residues" evidence="4">
    <location>
        <begin position="247"/>
        <end position="282"/>
    </location>
</feature>
<dbReference type="AlphaFoldDB" id="A0A1B6EEA3"/>
<feature type="transmembrane region" description="Helical" evidence="5">
    <location>
        <begin position="7"/>
        <end position="29"/>
    </location>
</feature>
<dbReference type="GO" id="GO:0071013">
    <property type="term" value="C:catalytic step 2 spliceosome"/>
    <property type="evidence" value="ECO:0007669"/>
    <property type="project" value="TreeGrafter"/>
</dbReference>
<dbReference type="SMART" id="SM00360">
    <property type="entry name" value="RRM"/>
    <property type="match status" value="2"/>
</dbReference>
<dbReference type="GO" id="GO:0000398">
    <property type="term" value="P:mRNA splicing, via spliceosome"/>
    <property type="evidence" value="ECO:0007669"/>
    <property type="project" value="TreeGrafter"/>
</dbReference>